<evidence type="ECO:0000313" key="3">
    <source>
        <dbReference type="Proteomes" id="UP000282876"/>
    </source>
</evidence>
<evidence type="ECO:0000313" key="2">
    <source>
        <dbReference type="EMBL" id="RVD92446.1"/>
    </source>
</evidence>
<dbReference type="CDD" id="cd00161">
    <property type="entry name" value="beta-trefoil_Ricin-like"/>
    <property type="match status" value="1"/>
</dbReference>
<comment type="caution">
    <text evidence="2">The sequence shown here is derived from an EMBL/GenBank/DDBJ whole genome shotgun (WGS) entry which is preliminary data.</text>
</comment>
<organism evidence="2 3">
    <name type="scientific">Tubulinosema ratisbonensis</name>
    <dbReference type="NCBI Taxonomy" id="291195"/>
    <lineage>
        <taxon>Eukaryota</taxon>
        <taxon>Fungi</taxon>
        <taxon>Fungi incertae sedis</taxon>
        <taxon>Microsporidia</taxon>
        <taxon>Tubulinosematoidea</taxon>
        <taxon>Tubulinosematidae</taxon>
        <taxon>Tubulinosema</taxon>
    </lineage>
</organism>
<dbReference type="OrthoDB" id="10339349at2759"/>
<feature type="compositionally biased region" description="Basic and acidic residues" evidence="1">
    <location>
        <begin position="476"/>
        <end position="540"/>
    </location>
</feature>
<feature type="compositionally biased region" description="Acidic residues" evidence="1">
    <location>
        <begin position="403"/>
        <end position="416"/>
    </location>
</feature>
<keyword evidence="3" id="KW-1185">Reference proteome</keyword>
<dbReference type="Proteomes" id="UP000282876">
    <property type="component" value="Unassembled WGS sequence"/>
</dbReference>
<feature type="compositionally biased region" description="Basic and acidic residues" evidence="1">
    <location>
        <begin position="188"/>
        <end position="212"/>
    </location>
</feature>
<dbReference type="EMBL" id="RCSS01000217">
    <property type="protein sequence ID" value="RVD92446.1"/>
    <property type="molecule type" value="Genomic_DNA"/>
</dbReference>
<proteinExistence type="predicted"/>
<sequence>MLTLLIILKKFITQKVEIIDKNNKQLQLNTSQRFIFGDQKEKNVEILKKNIRFHIFVDGIKMCSRLFDNSVGNCKVGKQKTSEWLFDKYFDFYRIINKPRHGGKVLCLTNMGSYLVMRECNEKNNQLFRIIPDIFEEENKDDQSEKKDDQLEKGSSEDEKVLPRDKPIGQSYPEDKSRGKNHPGRGYLGEKLEKEQKPGKKPLDGRRPEKKPSPRNKKTGQEFPGLKPTGENDPDKQILPGQGPTSQKEPKAKKQNALQPTTDKEPNVEKPSSKDNLKDPLPIHSKEQNYSTKSKNLPIKLPKQENPRSNKPNLIRKNESPTKKPKHPFYNQIPQNPHKEQEKKLKDKSEPFDQKKKRYSDYDYEYEEPIGGEPESDKEDLEDDSQVMDDPFENPNLKSNEPEREEESEMEDEPEMKEEPQRKKKQPKEKEKQPQEKEKPESNQMYIDEPTTKGNIPSNKDVYDHPHKIHHPTTKPKKEEQLSKPYEDSKEDEKYPKPYERPKEDKKHPKPSEKPKEEPKDKTLDDLKKLLDDYCKNKNK</sequence>
<feature type="compositionally biased region" description="Basic and acidic residues" evidence="1">
    <location>
        <begin position="141"/>
        <end position="178"/>
    </location>
</feature>
<feature type="compositionally biased region" description="Basic and acidic residues" evidence="1">
    <location>
        <begin position="337"/>
        <end position="354"/>
    </location>
</feature>
<dbReference type="VEuPathDB" id="MicrosporidiaDB:TUBRATIS_10440"/>
<reference evidence="2 3" key="1">
    <citation type="submission" date="2018-10" db="EMBL/GenBank/DDBJ databases">
        <title>Draft genome sequence of the microsporidian Tubulinosema ratisbonensis.</title>
        <authorList>
            <person name="Polonais V."/>
            <person name="Peyretaillade E."/>
            <person name="Niehus S."/>
            <person name="Wawrzyniak I."/>
            <person name="Franchet A."/>
            <person name="Gaspin C."/>
            <person name="Reichstadt M."/>
            <person name="Belser C."/>
            <person name="Labadie K."/>
            <person name="Delbac F."/>
            <person name="Ferrandon D."/>
        </authorList>
    </citation>
    <scope>NUCLEOTIDE SEQUENCE [LARGE SCALE GENOMIC DNA]</scope>
    <source>
        <strain evidence="2 3">Franzen</strain>
    </source>
</reference>
<dbReference type="AlphaFoldDB" id="A0A437AN82"/>
<accession>A0A437AN82</accession>
<protein>
    <submittedName>
        <fullName evidence="2">Uncharacterized protein</fullName>
    </submittedName>
</protein>
<feature type="compositionally biased region" description="Basic and acidic residues" evidence="1">
    <location>
        <begin position="262"/>
        <end position="278"/>
    </location>
</feature>
<gene>
    <name evidence="2" type="ORF">TUBRATIS_10440</name>
</gene>
<dbReference type="STRING" id="291195.A0A437AN82"/>
<feature type="region of interest" description="Disordered" evidence="1">
    <location>
        <begin position="139"/>
        <end position="540"/>
    </location>
</feature>
<evidence type="ECO:0000256" key="1">
    <source>
        <dbReference type="SAM" id="MobiDB-lite"/>
    </source>
</evidence>
<feature type="compositionally biased region" description="Basic and acidic residues" evidence="1">
    <location>
        <begin position="428"/>
        <end position="441"/>
    </location>
</feature>
<feature type="compositionally biased region" description="Acidic residues" evidence="1">
    <location>
        <begin position="362"/>
        <end position="392"/>
    </location>
</feature>
<name>A0A437AN82_9MICR</name>